<sequence length="127" mass="13860">MKSFDSISIPSGTNVGSSKVSSAEDEPPITERISRGDDLNAQKAADAKSNRQLREILAEKAYRVVKKSLYGWALFLFFQGWFSIIGIKVFSDKVVLAVTTAVTLNVFAAFLGVIRGLFPAASRKDKS</sequence>
<protein>
    <submittedName>
        <fullName evidence="3">Uncharacterized protein</fullName>
    </submittedName>
</protein>
<name>A0A717GP56_SALTI</name>
<organism evidence="3">
    <name type="scientific">Salmonella enterica subsp. enterica serovar Typhi str. CT18</name>
    <dbReference type="NCBI Taxonomy" id="220341"/>
    <lineage>
        <taxon>Bacteria</taxon>
        <taxon>Pseudomonadati</taxon>
        <taxon>Pseudomonadota</taxon>
        <taxon>Gammaproteobacteria</taxon>
        <taxon>Enterobacterales</taxon>
        <taxon>Enterobacteriaceae</taxon>
        <taxon>Salmonella</taxon>
    </lineage>
</organism>
<gene>
    <name evidence="3" type="ORF">G1V18_19660</name>
</gene>
<proteinExistence type="predicted"/>
<keyword evidence="2" id="KW-0812">Transmembrane</keyword>
<feature type="compositionally biased region" description="Basic and acidic residues" evidence="1">
    <location>
        <begin position="32"/>
        <end position="49"/>
    </location>
</feature>
<feature type="region of interest" description="Disordered" evidence="1">
    <location>
        <begin position="1"/>
        <end position="49"/>
    </location>
</feature>
<evidence type="ECO:0000256" key="1">
    <source>
        <dbReference type="SAM" id="MobiDB-lite"/>
    </source>
</evidence>
<dbReference type="EMBL" id="DAAPEQ010000023">
    <property type="protein sequence ID" value="HAD5844305.1"/>
    <property type="molecule type" value="Genomic_DNA"/>
</dbReference>
<evidence type="ECO:0000313" key="3">
    <source>
        <dbReference type="EMBL" id="HAD5844305.1"/>
    </source>
</evidence>
<keyword evidence="2" id="KW-1133">Transmembrane helix</keyword>
<keyword evidence="2" id="KW-0472">Membrane</keyword>
<reference evidence="3" key="2">
    <citation type="submission" date="2019-01" db="EMBL/GenBank/DDBJ databases">
        <authorList>
            <consortium name="NCBI Pathogen Detection Project"/>
        </authorList>
    </citation>
    <scope>NUCLEOTIDE SEQUENCE</scope>
    <source>
        <strain evidence="3">CT18</strain>
    </source>
</reference>
<accession>A0A717GP56</accession>
<feature type="transmembrane region" description="Helical" evidence="2">
    <location>
        <begin position="96"/>
        <end position="118"/>
    </location>
</feature>
<feature type="compositionally biased region" description="Polar residues" evidence="1">
    <location>
        <begin position="1"/>
        <end position="21"/>
    </location>
</feature>
<reference evidence="3" key="1">
    <citation type="journal article" date="2018" name="Genome Biol.">
        <title>SKESA: strategic k-mer extension for scrupulous assemblies.</title>
        <authorList>
            <person name="Souvorov A."/>
            <person name="Agarwala R."/>
            <person name="Lipman D.J."/>
        </authorList>
    </citation>
    <scope>NUCLEOTIDE SEQUENCE</scope>
    <source>
        <strain evidence="3">CT18</strain>
    </source>
</reference>
<dbReference type="AlphaFoldDB" id="A0A717GP56"/>
<feature type="transmembrane region" description="Helical" evidence="2">
    <location>
        <begin position="69"/>
        <end position="90"/>
    </location>
</feature>
<evidence type="ECO:0000256" key="2">
    <source>
        <dbReference type="SAM" id="Phobius"/>
    </source>
</evidence>
<comment type="caution">
    <text evidence="3">The sequence shown here is derived from an EMBL/GenBank/DDBJ whole genome shotgun (WGS) entry which is preliminary data.</text>
</comment>